<dbReference type="Gene3D" id="3.10.20.10">
    <property type="match status" value="1"/>
</dbReference>
<dbReference type="SUPFAM" id="SSF54277">
    <property type="entry name" value="CAD &amp; PB1 domains"/>
    <property type="match status" value="1"/>
</dbReference>
<dbReference type="SMART" id="SM00266">
    <property type="entry name" value="CAD"/>
    <property type="match status" value="1"/>
</dbReference>
<organism evidence="4 5">
    <name type="scientific">Mytilus edulis</name>
    <name type="common">Blue mussel</name>
    <dbReference type="NCBI Taxonomy" id="6550"/>
    <lineage>
        <taxon>Eukaryota</taxon>
        <taxon>Metazoa</taxon>
        <taxon>Spiralia</taxon>
        <taxon>Lophotrochozoa</taxon>
        <taxon>Mollusca</taxon>
        <taxon>Bivalvia</taxon>
        <taxon>Autobranchia</taxon>
        <taxon>Pteriomorphia</taxon>
        <taxon>Mytilida</taxon>
        <taxon>Mytiloidea</taxon>
        <taxon>Mytilidae</taxon>
        <taxon>Mytilinae</taxon>
        <taxon>Mytilus</taxon>
    </lineage>
</organism>
<dbReference type="GO" id="GO:0042981">
    <property type="term" value="P:regulation of apoptotic process"/>
    <property type="evidence" value="ECO:0007669"/>
    <property type="project" value="TreeGrafter"/>
</dbReference>
<reference evidence="4" key="1">
    <citation type="submission" date="2021-03" db="EMBL/GenBank/DDBJ databases">
        <authorList>
            <person name="Bekaert M."/>
        </authorList>
    </citation>
    <scope>NUCLEOTIDE SEQUENCE</scope>
</reference>
<evidence type="ECO:0000313" key="4">
    <source>
        <dbReference type="EMBL" id="CAG2193681.1"/>
    </source>
</evidence>
<dbReference type="Pfam" id="PF02017">
    <property type="entry name" value="CIDE-N"/>
    <property type="match status" value="1"/>
</dbReference>
<protein>
    <recommendedName>
        <fullName evidence="3">CIDE-N domain-containing protein</fullName>
    </recommendedName>
</protein>
<dbReference type="PANTHER" id="PTHR12306">
    <property type="entry name" value="CELL DEATH ACTIVATOR CIDE"/>
    <property type="match status" value="1"/>
</dbReference>
<dbReference type="PANTHER" id="PTHR12306:SF15">
    <property type="entry name" value="DNAATION FACTOR-RELATED PROTEIN 1, ISOFORM B-RELATED"/>
    <property type="match status" value="1"/>
</dbReference>
<dbReference type="Proteomes" id="UP000683360">
    <property type="component" value="Unassembled WGS sequence"/>
</dbReference>
<feature type="domain" description="CIDE-N" evidence="3">
    <location>
        <begin position="177"/>
        <end position="252"/>
    </location>
</feature>
<dbReference type="PROSITE" id="PS51135">
    <property type="entry name" value="CIDE_N"/>
    <property type="match status" value="1"/>
</dbReference>
<evidence type="ECO:0000256" key="1">
    <source>
        <dbReference type="ARBA" id="ARBA00022703"/>
    </source>
</evidence>
<sequence>MSKCVNVVLIPIEVDPQIWKFRVGNQPFKIVERYGYSSTARYKWYIVEPGKLALTDAMLLIRYDGRHCLIKTSREYSVAINGVLHAASEWVTIRDGDTVQVGNWRKGNLCIGQYDKHFYYHLAKFKTTDMLLSELALVTVLECLKYGFGILKRITQPHVHTLQLTKTNDLQGKNTIPVKPVKVCNANRTIRKGIVCTTYEELLNLCCVKFDYKSVNTVVLEEDGTEIDAQYFYLLQENCNLMVLQPRESWTVNDLIGHSSCQAMRNSIDTEKWHPRLLQMPKLEIGLDKNMEVR</sequence>
<dbReference type="AlphaFoldDB" id="A0A8S3QDZ0"/>
<dbReference type="InterPro" id="IPR003508">
    <property type="entry name" value="CIDE-N_dom"/>
</dbReference>
<accession>A0A8S3QDZ0</accession>
<proteinExistence type="predicted"/>
<dbReference type="GO" id="GO:0006915">
    <property type="term" value="P:apoptotic process"/>
    <property type="evidence" value="ECO:0007669"/>
    <property type="project" value="UniProtKB-UniRule"/>
</dbReference>
<keyword evidence="5" id="KW-1185">Reference proteome</keyword>
<dbReference type="OrthoDB" id="9387550at2759"/>
<gene>
    <name evidence="4" type="ORF">MEDL_8767</name>
</gene>
<name>A0A8S3QDZ0_MYTED</name>
<evidence type="ECO:0000259" key="3">
    <source>
        <dbReference type="PROSITE" id="PS51135"/>
    </source>
</evidence>
<keyword evidence="1 2" id="KW-0053">Apoptosis</keyword>
<evidence type="ECO:0000256" key="2">
    <source>
        <dbReference type="PROSITE-ProRule" id="PRU00447"/>
    </source>
</evidence>
<comment type="caution">
    <text evidence="4">The sequence shown here is derived from an EMBL/GenBank/DDBJ whole genome shotgun (WGS) entry which is preliminary data.</text>
</comment>
<evidence type="ECO:0000313" key="5">
    <source>
        <dbReference type="Proteomes" id="UP000683360"/>
    </source>
</evidence>
<dbReference type="EMBL" id="CAJPWZ010000462">
    <property type="protein sequence ID" value="CAG2193681.1"/>
    <property type="molecule type" value="Genomic_DNA"/>
</dbReference>